<evidence type="ECO:0000256" key="6">
    <source>
        <dbReference type="ARBA" id="ARBA00029500"/>
    </source>
</evidence>
<dbReference type="PROSITE" id="PS50045">
    <property type="entry name" value="SIGMA54_INTERACT_4"/>
    <property type="match status" value="1"/>
</dbReference>
<dbReference type="GO" id="GO:0005524">
    <property type="term" value="F:ATP binding"/>
    <property type="evidence" value="ECO:0007669"/>
    <property type="project" value="UniProtKB-KW"/>
</dbReference>
<keyword evidence="3" id="KW-0067">ATP-binding</keyword>
<dbReference type="Proteomes" id="UP000231932">
    <property type="component" value="Chromosome"/>
</dbReference>
<dbReference type="Gene3D" id="3.40.50.300">
    <property type="entry name" value="P-loop containing nucleotide triphosphate hydrolases"/>
    <property type="match status" value="1"/>
</dbReference>
<dbReference type="GO" id="GO:0003677">
    <property type="term" value="F:DNA binding"/>
    <property type="evidence" value="ECO:0007669"/>
    <property type="project" value="UniProtKB-KW"/>
</dbReference>
<keyword evidence="10" id="KW-1185">Reference proteome</keyword>
<keyword evidence="2" id="KW-0058">Aromatic hydrocarbons catabolism</keyword>
<protein>
    <recommendedName>
        <fullName evidence="6">HTH-type transcriptional regulatory protein TyrR</fullName>
    </recommendedName>
</protein>
<dbReference type="InterPro" id="IPR030828">
    <property type="entry name" value="HTH_TyrR"/>
</dbReference>
<evidence type="ECO:0000256" key="4">
    <source>
        <dbReference type="ARBA" id="ARBA00023015"/>
    </source>
</evidence>
<dbReference type="Gene3D" id="3.30.450.20">
    <property type="entry name" value="PAS domain"/>
    <property type="match status" value="1"/>
</dbReference>
<dbReference type="EMBL" id="CP024955">
    <property type="protein sequence ID" value="ATY84059.1"/>
    <property type="molecule type" value="Genomic_DNA"/>
</dbReference>
<keyword evidence="1" id="KW-0547">Nucleotide-binding</keyword>
<dbReference type="FunFam" id="3.40.50.300:FF:000006">
    <property type="entry name" value="DNA-binding transcriptional regulator NtrC"/>
    <property type="match status" value="1"/>
</dbReference>
<dbReference type="SMART" id="SM00091">
    <property type="entry name" value="PAS"/>
    <property type="match status" value="2"/>
</dbReference>
<sequence length="472" mass="52922">MAPSVHRTLDAHSGLLLHQLIDNAYDGIYITDNIGNPLYFNEAFLRISGIPVDAAQRLSVWELLDQHFLPNSCVAEVIRRNQPHNTIIHYYSGIEAIVTGIPVYDAEGALLYVVASVRDITELNRLRREVEAMRTQAELRAPLRVQLIGDKAEEALVYRSAVMEKILTFAARAATVDSPVMILGESGVGKDVLAKYIHAQGENGQERPFVKINCGAIPAELLESELFGYEGGAFTGANRRGKAGMFELANRGTIFLDEIGEMPLALQVKLLAVLQDRQVQRIGSTRPVPLDVRVITATNADIKDLLAKKAFRQDLFYRLNVLTVTVPPLRDRREDIPALIAHFLGEYNRKFGLNRYLAPEALQALLDYSWPGNIRQLRNVMERLVVLSEDDRIGVEALPGEITRGDPSVPGQVQERLHPPIDDRLTLREAVAQFERRYLQEQLKKHRTLRECATAVGIDVATLVRKKKRYGL</sequence>
<dbReference type="InterPro" id="IPR035965">
    <property type="entry name" value="PAS-like_dom_sf"/>
</dbReference>
<evidence type="ECO:0000313" key="10">
    <source>
        <dbReference type="Proteomes" id="UP000231932"/>
    </source>
</evidence>
<keyword evidence="5" id="KW-0804">Transcription</keyword>
<dbReference type="Pfam" id="PF00158">
    <property type="entry name" value="Sigma54_activat"/>
    <property type="match status" value="1"/>
</dbReference>
<dbReference type="Pfam" id="PF18024">
    <property type="entry name" value="HTH_50"/>
    <property type="match status" value="1"/>
</dbReference>
<evidence type="ECO:0000313" key="9">
    <source>
        <dbReference type="EMBL" id="ATY84059.1"/>
    </source>
</evidence>
<evidence type="ECO:0000256" key="5">
    <source>
        <dbReference type="ARBA" id="ARBA00023163"/>
    </source>
</evidence>
<feature type="domain" description="Sigma-54 factor interaction" evidence="7">
    <location>
        <begin position="156"/>
        <end position="386"/>
    </location>
</feature>
<dbReference type="Pfam" id="PF25601">
    <property type="entry name" value="AAA_lid_14"/>
    <property type="match status" value="1"/>
</dbReference>
<dbReference type="InterPro" id="IPR027417">
    <property type="entry name" value="P-loop_NTPase"/>
</dbReference>
<dbReference type="PROSITE" id="PS00688">
    <property type="entry name" value="SIGMA54_INTERACT_3"/>
    <property type="match status" value="1"/>
</dbReference>
<name>A0A2K8N3L6_9BACL</name>
<dbReference type="InterPro" id="IPR025662">
    <property type="entry name" value="Sigma_54_int_dom_ATP-bd_1"/>
</dbReference>
<dbReference type="Pfam" id="PF13426">
    <property type="entry name" value="PAS_9"/>
    <property type="match status" value="1"/>
</dbReference>
<dbReference type="PANTHER" id="PTHR32071">
    <property type="entry name" value="TRANSCRIPTIONAL REGULATORY PROTEIN"/>
    <property type="match status" value="1"/>
</dbReference>
<keyword evidence="4" id="KW-0805">Transcription regulation</keyword>
<dbReference type="InterPro" id="IPR058031">
    <property type="entry name" value="AAA_lid_NorR"/>
</dbReference>
<evidence type="ECO:0000256" key="3">
    <source>
        <dbReference type="ARBA" id="ARBA00022840"/>
    </source>
</evidence>
<dbReference type="SUPFAM" id="SSF55785">
    <property type="entry name" value="PYP-like sensor domain (PAS domain)"/>
    <property type="match status" value="1"/>
</dbReference>
<dbReference type="CDD" id="cd00009">
    <property type="entry name" value="AAA"/>
    <property type="match status" value="1"/>
</dbReference>
<evidence type="ECO:0000259" key="7">
    <source>
        <dbReference type="PROSITE" id="PS50045"/>
    </source>
</evidence>
<dbReference type="SMART" id="SM00382">
    <property type="entry name" value="AAA"/>
    <property type="match status" value="1"/>
</dbReference>
<accession>A0A2K8N3L6</accession>
<dbReference type="PROSITE" id="PS50112">
    <property type="entry name" value="PAS"/>
    <property type="match status" value="1"/>
</dbReference>
<dbReference type="CDD" id="cd00130">
    <property type="entry name" value="PAS"/>
    <property type="match status" value="1"/>
</dbReference>
<organism evidence="9 10">
    <name type="scientific">Kyrpidia spormannii</name>
    <dbReference type="NCBI Taxonomy" id="2055160"/>
    <lineage>
        <taxon>Bacteria</taxon>
        <taxon>Bacillati</taxon>
        <taxon>Bacillota</taxon>
        <taxon>Bacilli</taxon>
        <taxon>Bacillales</taxon>
        <taxon>Alicyclobacillaceae</taxon>
        <taxon>Kyrpidia</taxon>
    </lineage>
</organism>
<dbReference type="Gene3D" id="1.10.8.60">
    <property type="match status" value="1"/>
</dbReference>
<dbReference type="InterPro" id="IPR009057">
    <property type="entry name" value="Homeodomain-like_sf"/>
</dbReference>
<dbReference type="OrthoDB" id="9762199at2"/>
<dbReference type="GO" id="GO:0006355">
    <property type="term" value="P:regulation of DNA-templated transcription"/>
    <property type="evidence" value="ECO:0007669"/>
    <property type="project" value="InterPro"/>
</dbReference>
<dbReference type="InterPro" id="IPR003593">
    <property type="entry name" value="AAA+_ATPase"/>
</dbReference>
<reference evidence="10" key="1">
    <citation type="submission" date="2017-11" db="EMBL/GenBank/DDBJ databases">
        <title>Complete Genome Sequence of Kyrpidia sp. Strain EA-1, a thermophilic, hydrogen-oxidizing Bacterium, isolated from the Azores.</title>
        <authorList>
            <person name="Reiner J.E."/>
            <person name="Lapp C.J."/>
            <person name="Bunk B."/>
            <person name="Gescher J."/>
        </authorList>
    </citation>
    <scope>NUCLEOTIDE SEQUENCE [LARGE SCALE GENOMIC DNA]</scope>
    <source>
        <strain evidence="10">EA-1</strain>
    </source>
</reference>
<proteinExistence type="predicted"/>
<dbReference type="InterPro" id="IPR002078">
    <property type="entry name" value="Sigma_54_int"/>
</dbReference>
<evidence type="ECO:0000256" key="1">
    <source>
        <dbReference type="ARBA" id="ARBA00022741"/>
    </source>
</evidence>
<dbReference type="PANTHER" id="PTHR32071:SF57">
    <property type="entry name" value="C4-DICARBOXYLATE TRANSPORT TRANSCRIPTIONAL REGULATORY PROTEIN DCTD"/>
    <property type="match status" value="1"/>
</dbReference>
<dbReference type="KEGG" id="kyr:CVV65_03080"/>
<feature type="domain" description="PAS" evidence="8">
    <location>
        <begin position="13"/>
        <end position="50"/>
    </location>
</feature>
<dbReference type="AlphaFoldDB" id="A0A2K8N3L6"/>
<evidence type="ECO:0000256" key="2">
    <source>
        <dbReference type="ARBA" id="ARBA00022797"/>
    </source>
</evidence>
<dbReference type="InterPro" id="IPR000014">
    <property type="entry name" value="PAS"/>
</dbReference>
<dbReference type="SUPFAM" id="SSF52540">
    <property type="entry name" value="P-loop containing nucleoside triphosphate hydrolases"/>
    <property type="match status" value="1"/>
</dbReference>
<dbReference type="RefSeq" id="WP_100666892.1">
    <property type="nucleotide sequence ID" value="NZ_CP024955.1"/>
</dbReference>
<evidence type="ECO:0000259" key="8">
    <source>
        <dbReference type="PROSITE" id="PS50112"/>
    </source>
</evidence>
<dbReference type="InterPro" id="IPR025944">
    <property type="entry name" value="Sigma_54_int_dom_CS"/>
</dbReference>
<dbReference type="Gene3D" id="1.10.10.60">
    <property type="entry name" value="Homeodomain-like"/>
    <property type="match status" value="1"/>
</dbReference>
<dbReference type="PROSITE" id="PS00675">
    <property type="entry name" value="SIGMA54_INTERACT_1"/>
    <property type="match status" value="1"/>
</dbReference>
<gene>
    <name evidence="9" type="ORF">CVV65_03080</name>
</gene>
<dbReference type="NCBIfam" id="TIGR00229">
    <property type="entry name" value="sensory_box"/>
    <property type="match status" value="1"/>
</dbReference>
<dbReference type="SUPFAM" id="SSF46689">
    <property type="entry name" value="Homeodomain-like"/>
    <property type="match status" value="1"/>
</dbReference>